<dbReference type="Pfam" id="PF21941">
    <property type="entry name" value="SMEK_N"/>
    <property type="match status" value="1"/>
</dbReference>
<reference evidence="2 3" key="1">
    <citation type="submission" date="2019-10" db="EMBL/GenBank/DDBJ databases">
        <authorList>
            <person name="Karimi E."/>
        </authorList>
    </citation>
    <scope>NUCLEOTIDE SEQUENCE [LARGE SCALE GENOMIC DNA]</scope>
    <source>
        <strain evidence="2">Sphingobacterium sp. 8BC</strain>
    </source>
</reference>
<protein>
    <recommendedName>
        <fullName evidence="1">SMEK domain-containing protein</fullName>
    </recommendedName>
</protein>
<dbReference type="Proteomes" id="UP000432350">
    <property type="component" value="Unassembled WGS sequence"/>
</dbReference>
<accession>A0A653XY17</accession>
<evidence type="ECO:0000313" key="2">
    <source>
        <dbReference type="EMBL" id="VXC35132.1"/>
    </source>
</evidence>
<dbReference type="EMBL" id="CABWMV010000001">
    <property type="protein sequence ID" value="VXC35132.1"/>
    <property type="molecule type" value="Genomic_DNA"/>
</dbReference>
<dbReference type="AlphaFoldDB" id="A0A653XY17"/>
<evidence type="ECO:0000259" key="1">
    <source>
        <dbReference type="Pfam" id="PF21941"/>
    </source>
</evidence>
<organism evidence="2 3">
    <name type="scientific">Sphingobacterium multivorum</name>
    <dbReference type="NCBI Taxonomy" id="28454"/>
    <lineage>
        <taxon>Bacteria</taxon>
        <taxon>Pseudomonadati</taxon>
        <taxon>Bacteroidota</taxon>
        <taxon>Sphingobacteriia</taxon>
        <taxon>Sphingobacteriales</taxon>
        <taxon>Sphingobacteriaceae</taxon>
        <taxon>Sphingobacterium</taxon>
    </lineage>
</organism>
<dbReference type="NCBIfam" id="NF033859">
    <property type="entry name" value="SMEK_N"/>
    <property type="match status" value="1"/>
</dbReference>
<gene>
    <name evidence="2" type="ORF">SPHINGO8BC_10182</name>
</gene>
<evidence type="ECO:0000313" key="3">
    <source>
        <dbReference type="Proteomes" id="UP000432350"/>
    </source>
</evidence>
<dbReference type="RefSeq" id="WP_115048291.1">
    <property type="nucleotide sequence ID" value="NZ_CP068086.1"/>
</dbReference>
<dbReference type="InterPro" id="IPR047740">
    <property type="entry name" value="SMEK_dom"/>
</dbReference>
<sequence>MDNKEKYIKLITRRLTHLKTEVTILNALNLTDINVFAENFYRDLFRFLGYSFTNTNFDSNNYAFIDLIDHEGKIAIQVTSQNDSGKIKEAIEGFYSKSENKGYKLRLMLISKEAKEYKTPFGHDFKHKEDVLDITKLLAIINDMSDLDQVKKIAEFLDKHIIPERTKTESNEVETIMALIGYLSNEENLTVSEPPGIVDPTFKIFNRFADHSNFLIGLYSELCMLYQQPLAEARKEVDAVKAIKISSFLKYESDMVLSSENNDPRTALNQLVEIFNNKLSVNGLTFDQQAIRFYLLDELINCNVFPNK</sequence>
<name>A0A653XY17_SPHMU</name>
<proteinExistence type="predicted"/>
<feature type="domain" description="SMEK" evidence="1">
    <location>
        <begin position="11"/>
        <end position="142"/>
    </location>
</feature>